<gene>
    <name evidence="2" type="primary">ND6</name>
</gene>
<feature type="transmembrane region" description="Helical" evidence="1">
    <location>
        <begin position="51"/>
        <end position="68"/>
    </location>
</feature>
<organism evidence="2">
    <name type="scientific">Cooperia oncophora</name>
    <name type="common">Parasitic roundworm</name>
    <name type="synonym">Strongylus oncophora</name>
    <dbReference type="NCBI Taxonomy" id="27828"/>
    <lineage>
        <taxon>Eukaryota</taxon>
        <taxon>Metazoa</taxon>
        <taxon>Ecdysozoa</taxon>
        <taxon>Nematoda</taxon>
        <taxon>Chromadorea</taxon>
        <taxon>Rhabditida</taxon>
        <taxon>Rhabditina</taxon>
        <taxon>Rhabditomorpha</taxon>
        <taxon>Strongyloidea</taxon>
        <taxon>Trichostrongylidae</taxon>
        <taxon>Cooperia</taxon>
    </lineage>
</organism>
<keyword evidence="2" id="KW-0496">Mitochondrion</keyword>
<keyword evidence="1" id="KW-0472">Membrane</keyword>
<dbReference type="AlphaFoldDB" id="D3J822"/>
<protein>
    <submittedName>
        <fullName evidence="2">NADH dehydrogenase subunit 6</fullName>
    </submittedName>
</protein>
<keyword evidence="1" id="KW-0812">Transmembrane</keyword>
<evidence type="ECO:0000256" key="1">
    <source>
        <dbReference type="SAM" id="Phobius"/>
    </source>
</evidence>
<accession>D3J822</accession>
<keyword evidence="1" id="KW-1133">Transmembrane helix</keyword>
<feature type="transmembrane region" description="Helical" evidence="1">
    <location>
        <begin position="80"/>
        <end position="99"/>
    </location>
</feature>
<sequence length="145" mass="17042">MLSFFLFVSLMGSLMSYMSLDPMKSSFFLILSMLLLMPCMSFGVNIWFSYFISLLFLSGIFVILVYFSSLSSFSMKNVSLSFVVLFLSLMLMLMLRYYQVKVFLSLNVFYYSLYWIVLIYVILMLLIFMNFVSYFLNFSGALRKV</sequence>
<geneLocation type="mitochondrion" evidence="2"/>
<dbReference type="EMBL" id="GQ888713">
    <property type="protein sequence ID" value="ACX85121.1"/>
    <property type="molecule type" value="Genomic_DNA"/>
</dbReference>
<evidence type="ECO:0000313" key="2">
    <source>
        <dbReference type="EMBL" id="ACX85121.1"/>
    </source>
</evidence>
<proteinExistence type="predicted"/>
<name>D3J822_COOON</name>
<reference evidence="2" key="1">
    <citation type="journal article" date="2010" name="Nucleic Acids Res.">
        <title>An integrated pipeline for next-generation sequencing and annotation of mitochondrial genomes.</title>
        <authorList>
            <person name="Jex A.R."/>
            <person name="Hall R.S."/>
            <person name="Littlewood D.T."/>
            <person name="Gasser R.B."/>
        </authorList>
    </citation>
    <scope>NUCLEOTIDE SEQUENCE</scope>
</reference>
<feature type="transmembrane region" description="Helical" evidence="1">
    <location>
        <begin position="111"/>
        <end position="136"/>
    </location>
</feature>